<organism evidence="1 2">
    <name type="scientific">Pistacia atlantica</name>
    <dbReference type="NCBI Taxonomy" id="434234"/>
    <lineage>
        <taxon>Eukaryota</taxon>
        <taxon>Viridiplantae</taxon>
        <taxon>Streptophyta</taxon>
        <taxon>Embryophyta</taxon>
        <taxon>Tracheophyta</taxon>
        <taxon>Spermatophyta</taxon>
        <taxon>Magnoliopsida</taxon>
        <taxon>eudicotyledons</taxon>
        <taxon>Gunneridae</taxon>
        <taxon>Pentapetalae</taxon>
        <taxon>rosids</taxon>
        <taxon>malvids</taxon>
        <taxon>Sapindales</taxon>
        <taxon>Anacardiaceae</taxon>
        <taxon>Pistacia</taxon>
    </lineage>
</organism>
<accession>A0ACC1B897</accession>
<evidence type="ECO:0000313" key="1">
    <source>
        <dbReference type="EMBL" id="KAJ0095159.1"/>
    </source>
</evidence>
<comment type="caution">
    <text evidence="1">The sequence shown here is derived from an EMBL/GenBank/DDBJ whole genome shotgun (WGS) entry which is preliminary data.</text>
</comment>
<proteinExistence type="predicted"/>
<gene>
    <name evidence="1" type="ORF">Patl1_15752</name>
</gene>
<keyword evidence="2" id="KW-1185">Reference proteome</keyword>
<protein>
    <submittedName>
        <fullName evidence="1">Uncharacterized protein</fullName>
    </submittedName>
</protein>
<reference evidence="2" key="1">
    <citation type="journal article" date="2023" name="G3 (Bethesda)">
        <title>Genome assembly and association tests identify interacting loci associated with vigor, precocity, and sex in interspecific pistachio rootstocks.</title>
        <authorList>
            <person name="Palmer W."/>
            <person name="Jacygrad E."/>
            <person name="Sagayaradj S."/>
            <person name="Cavanaugh K."/>
            <person name="Han R."/>
            <person name="Bertier L."/>
            <person name="Beede B."/>
            <person name="Kafkas S."/>
            <person name="Golino D."/>
            <person name="Preece J."/>
            <person name="Michelmore R."/>
        </authorList>
    </citation>
    <scope>NUCLEOTIDE SEQUENCE [LARGE SCALE GENOMIC DNA]</scope>
</reference>
<sequence length="149" mass="17223">MEEEIGRLYLFLPTAKDIWEIAKETYSDMGNSAQIFEIKSRLREAKQGNMSITQYYSVLAKLWQELDNIKYTKMLEKKRVFEFLAGLNKELDEVRGRVLGKESLPSIREVFAEVRREENRRKVMMRDLAGISSLGTHPESESSALVSKG</sequence>
<evidence type="ECO:0000313" key="2">
    <source>
        <dbReference type="Proteomes" id="UP001164250"/>
    </source>
</evidence>
<name>A0ACC1B897_9ROSI</name>
<dbReference type="Proteomes" id="UP001164250">
    <property type="component" value="Chromosome 6"/>
</dbReference>
<dbReference type="EMBL" id="CM047902">
    <property type="protein sequence ID" value="KAJ0095159.1"/>
    <property type="molecule type" value="Genomic_DNA"/>
</dbReference>